<gene>
    <name evidence="3" type="ORF">LK09_07765</name>
</gene>
<evidence type="ECO:0000313" key="3">
    <source>
        <dbReference type="EMBL" id="KHK98786.1"/>
    </source>
</evidence>
<protein>
    <submittedName>
        <fullName evidence="3">Uncharacterized protein</fullName>
    </submittedName>
</protein>
<reference evidence="3 4" key="1">
    <citation type="submission" date="2014-11" db="EMBL/GenBank/DDBJ databases">
        <title>Genome sequence of Microbacterium mangrovi MUSC 115(T).</title>
        <authorList>
            <person name="Lee L.-H."/>
        </authorList>
    </citation>
    <scope>NUCLEOTIDE SEQUENCE [LARGE SCALE GENOMIC DNA]</scope>
    <source>
        <strain evidence="3 4">MUSC 115</strain>
    </source>
</reference>
<proteinExistence type="predicted"/>
<dbReference type="STRING" id="1348253.LK09_07765"/>
<dbReference type="InterPro" id="IPR012341">
    <property type="entry name" value="6hp_glycosidase-like_sf"/>
</dbReference>
<dbReference type="Proteomes" id="UP000031030">
    <property type="component" value="Unassembled WGS sequence"/>
</dbReference>
<dbReference type="InterPro" id="IPR052566">
    <property type="entry name" value="Non-lysos_glucosylceramidase"/>
</dbReference>
<dbReference type="Gene3D" id="1.50.10.10">
    <property type="match status" value="1"/>
</dbReference>
<dbReference type="EMBL" id="JTDK01000006">
    <property type="protein sequence ID" value="KHK98786.1"/>
    <property type="molecule type" value="Genomic_DNA"/>
</dbReference>
<comment type="caution">
    <text evidence="3">The sequence shown here is derived from an EMBL/GenBank/DDBJ whole genome shotgun (WGS) entry which is preliminary data.</text>
</comment>
<dbReference type="AlphaFoldDB" id="A0A0B2AB14"/>
<evidence type="ECO:0000313" key="4">
    <source>
        <dbReference type="Proteomes" id="UP000031030"/>
    </source>
</evidence>
<accession>A0A0B2AB14</accession>
<dbReference type="GO" id="GO:0008422">
    <property type="term" value="F:beta-glucosidase activity"/>
    <property type="evidence" value="ECO:0007669"/>
    <property type="project" value="TreeGrafter"/>
</dbReference>
<feature type="domain" description="Glycosyl-hydrolase family 116 N-terminal" evidence="2">
    <location>
        <begin position="2"/>
        <end position="307"/>
    </location>
</feature>
<sequence>MGIPLGGIGAGSFMINQSGMFGPWFFGGSQDKAWESRALPQAAFHVREQIGDQPAETRTLATGGSHAVDYKGDPLPTRSWDDPLPAWNTLAKGDADYSALYPFGWMTYKTFKTDVSMRFYSPIVANDESLSSLPVANFDVRIANTTGQTAKISTMFTMPNVAAHVGTQPATVREGLSSQFREDKAHGIRAVTLSADSPNNTPDATKSEWTIAAKTDKSESFSYTTSWNASGDGSDVYKPFTATGSLGDKPLDSSSSAGAIAVSATLKPGEVKTIPFTLTWDFPQVSFDNNKTVWMRHYTNYYGAKETKTNDYVPGSYPFHQSYAIARDALISRQQTLAKVMKWWSPIVNSPTIPESVKEGALNQLANVTFHTALWEGGLVSNTAPVITGGQRIGSQVPGTHSYLGLDANSGGLSTLGQGGEIGIYSYIVYSKLFPFIERDRMENKAEAIMASTSHGDPWDFSVNENDGDNPFVSWNQGTDSGPGLSWFLDRPAENVFRMYDYAERHHDTKFLKFVYPAMKKTFAYLQKTIPADYALPEVPSANHPSPNLLSPQAMSNAYNGIPSNRFDSYVSSLYILATEAMISAGQQVGEPAPVIAKLKGDLTAAKADFEKLFWLPDAGYYRYTLPDGTDSTDNAMIATFLAQYLAERAGLPDVVNQEHYERHLQTVYSFVSRLKDPQGRPVGANLLGSATGSSGSIWPQANYAFAANLIGAGKRSQNPTLVSDGVGLASAVAGQLWDVPEHGYEFNTPITYEANDTGSFLYPGWEGNLAAWQVVDLLSSR</sequence>
<dbReference type="InterPro" id="IPR006775">
    <property type="entry name" value="GH116_catalytic"/>
</dbReference>
<dbReference type="Pfam" id="PF12215">
    <property type="entry name" value="Glyco_hydr_116N"/>
    <property type="match status" value="1"/>
</dbReference>
<dbReference type="PANTHER" id="PTHR12654">
    <property type="entry name" value="BILE ACID BETA-GLUCOSIDASE-RELATED"/>
    <property type="match status" value="1"/>
</dbReference>
<keyword evidence="4" id="KW-1185">Reference proteome</keyword>
<evidence type="ECO:0000259" key="1">
    <source>
        <dbReference type="Pfam" id="PF04685"/>
    </source>
</evidence>
<name>A0A0B2AB14_9MICO</name>
<dbReference type="SUPFAM" id="SSF48208">
    <property type="entry name" value="Six-hairpin glycosidases"/>
    <property type="match status" value="1"/>
</dbReference>
<dbReference type="PANTHER" id="PTHR12654:SF0">
    <property type="entry name" value="NON-LYSOSOMAL GLUCOSYLCERAMIDASE"/>
    <property type="match status" value="1"/>
</dbReference>
<evidence type="ECO:0000259" key="2">
    <source>
        <dbReference type="Pfam" id="PF12215"/>
    </source>
</evidence>
<feature type="domain" description="Glycosyl-hydrolase family 116 catalytic region" evidence="1">
    <location>
        <begin position="488"/>
        <end position="773"/>
    </location>
</feature>
<dbReference type="GO" id="GO:0005975">
    <property type="term" value="P:carbohydrate metabolic process"/>
    <property type="evidence" value="ECO:0007669"/>
    <property type="project" value="InterPro"/>
</dbReference>
<dbReference type="InterPro" id="IPR008928">
    <property type="entry name" value="6-hairpin_glycosidase_sf"/>
</dbReference>
<dbReference type="Pfam" id="PF04685">
    <property type="entry name" value="DUF608"/>
    <property type="match status" value="1"/>
</dbReference>
<dbReference type="InterPro" id="IPR024462">
    <property type="entry name" value="GH116_N"/>
</dbReference>
<organism evidence="3 4">
    <name type="scientific">Microbacterium mangrovi</name>
    <dbReference type="NCBI Taxonomy" id="1348253"/>
    <lineage>
        <taxon>Bacteria</taxon>
        <taxon>Bacillati</taxon>
        <taxon>Actinomycetota</taxon>
        <taxon>Actinomycetes</taxon>
        <taxon>Micrococcales</taxon>
        <taxon>Microbacteriaceae</taxon>
        <taxon>Microbacterium</taxon>
    </lineage>
</organism>